<evidence type="ECO:0000313" key="3">
    <source>
        <dbReference type="Proteomes" id="UP001521785"/>
    </source>
</evidence>
<reference evidence="2 3" key="1">
    <citation type="submission" date="2024-02" db="EMBL/GenBank/DDBJ databases">
        <title>De novo assembly and annotation of 12 fungi associated with fruit tree decline syndrome in Ontario, Canada.</title>
        <authorList>
            <person name="Sulman M."/>
            <person name="Ellouze W."/>
            <person name="Ilyukhin E."/>
        </authorList>
    </citation>
    <scope>NUCLEOTIDE SEQUENCE [LARGE SCALE GENOMIC DNA]</scope>
    <source>
        <strain evidence="2 3">M42-189</strain>
    </source>
</reference>
<feature type="compositionally biased region" description="Polar residues" evidence="1">
    <location>
        <begin position="190"/>
        <end position="207"/>
    </location>
</feature>
<name>A0ABR3RZP2_9PLEO</name>
<feature type="compositionally biased region" description="Polar residues" evidence="1">
    <location>
        <begin position="400"/>
        <end position="418"/>
    </location>
</feature>
<feature type="compositionally biased region" description="Polar residues" evidence="1">
    <location>
        <begin position="349"/>
        <end position="366"/>
    </location>
</feature>
<dbReference type="Proteomes" id="UP001521785">
    <property type="component" value="Unassembled WGS sequence"/>
</dbReference>
<organism evidence="2 3">
    <name type="scientific">Paraconiothyrium brasiliense</name>
    <dbReference type="NCBI Taxonomy" id="300254"/>
    <lineage>
        <taxon>Eukaryota</taxon>
        <taxon>Fungi</taxon>
        <taxon>Dikarya</taxon>
        <taxon>Ascomycota</taxon>
        <taxon>Pezizomycotina</taxon>
        <taxon>Dothideomycetes</taxon>
        <taxon>Pleosporomycetidae</taxon>
        <taxon>Pleosporales</taxon>
        <taxon>Massarineae</taxon>
        <taxon>Didymosphaeriaceae</taxon>
        <taxon>Paraconiothyrium</taxon>
    </lineage>
</organism>
<dbReference type="EMBL" id="JAKJXO020000002">
    <property type="protein sequence ID" value="KAL1609891.1"/>
    <property type="molecule type" value="Genomic_DNA"/>
</dbReference>
<feature type="region of interest" description="Disordered" evidence="1">
    <location>
        <begin position="1"/>
        <end position="36"/>
    </location>
</feature>
<feature type="compositionally biased region" description="Acidic residues" evidence="1">
    <location>
        <begin position="322"/>
        <end position="332"/>
    </location>
</feature>
<proteinExistence type="predicted"/>
<evidence type="ECO:0000256" key="1">
    <source>
        <dbReference type="SAM" id="MobiDB-lite"/>
    </source>
</evidence>
<feature type="region of interest" description="Disordered" evidence="1">
    <location>
        <begin position="139"/>
        <end position="233"/>
    </location>
</feature>
<evidence type="ECO:0000313" key="2">
    <source>
        <dbReference type="EMBL" id="KAL1609891.1"/>
    </source>
</evidence>
<feature type="region of interest" description="Disordered" evidence="1">
    <location>
        <begin position="322"/>
        <end position="421"/>
    </location>
</feature>
<comment type="caution">
    <text evidence="2">The sequence shown here is derived from an EMBL/GenBank/DDBJ whole genome shotgun (WGS) entry which is preliminary data.</text>
</comment>
<sequence>MGLISWAFGKKPEASDPSPSSLMTKPDKLDSDVTISSGDAIPKMVSTSTDNDDDVLSVVTDSSDERNYLVAQSSSITQASVSRHLHRAALTDIQARGAADTTDLIASSSSCSTAELFGGDDTDFLVDFLEERSVALKYQRRKESSGDNGKVSVSLEIHKPYSEDGAYPEDISEEDEEPEGGMDVRESPTFDLNPQDSVAQSTFSKSTTSEEDEHYDFPREEEHTNADEDKQNEQLNVVKKQTLLVEEQAAAVHKSCAHVAPTPSHKPDANLNWADLDEDDDDWEVPLAWRAARAYRKPDVFEKDEEGIELYVQYNAQADAADFADSEEDCDTDTTKRPIDETSLGAEQDSVSSEAGKSSSQSTPSISDCGAGIPGPDNGEGIGDFKQSPVDETSEESGEELQSANSGTACSHYPSSESDYGAGYAGPSRSLAYHNYADVVQAYRNEEDRRDLEEVSKEAYRMQMQQLWERYAEQINVLKAPSASEPQEKDLHDEVMRIVFSEVYPALSSNADCGQMHVIDWKTLMGPDHLGPDPDDEDKFLLHFAMPRLCDVVATLLFDSDPSALDAWLDESKSVVEWWHTPHRSHPGVFRTVIRKEKNQVIVGTYTDLGFSVCWDRYIKATIEKNGQWTESFAFKGGQFKKNPDEKNPGASSRKVRGGIDWESFEIGNPGKYDWDELEDPVEALWHGRMLARELLRTILNNYNQYRGGNTIELVVDGELTPIEARGIRRVTRFDGIENDRIEAVVSCPGMHAQI</sequence>
<accession>A0ABR3RZP2</accession>
<feature type="compositionally biased region" description="Basic and acidic residues" evidence="1">
    <location>
        <begin position="215"/>
        <end position="232"/>
    </location>
</feature>
<gene>
    <name evidence="2" type="ORF">SLS60_001556</name>
</gene>
<feature type="compositionally biased region" description="Acidic residues" evidence="1">
    <location>
        <begin position="166"/>
        <end position="180"/>
    </location>
</feature>
<protein>
    <submittedName>
        <fullName evidence="2">Uncharacterized protein</fullName>
    </submittedName>
</protein>
<keyword evidence="3" id="KW-1185">Reference proteome</keyword>